<comment type="catalytic activity">
    <reaction evidence="7">
        <text>a UDP-3-O-[(3R)-3-hydroxyacyl]-alpha-D-glucosamine + a (3R)-hydroxyacyl-[ACP] = a UDP-2-N,3-O-bis[(3R)-3-hydroxyacyl]-alpha-D-glucosamine + holo-[ACP] + H(+)</text>
        <dbReference type="Rhea" id="RHEA:53836"/>
        <dbReference type="Rhea" id="RHEA-COMP:9685"/>
        <dbReference type="Rhea" id="RHEA-COMP:9945"/>
        <dbReference type="ChEBI" id="CHEBI:15378"/>
        <dbReference type="ChEBI" id="CHEBI:64479"/>
        <dbReference type="ChEBI" id="CHEBI:78827"/>
        <dbReference type="ChEBI" id="CHEBI:137740"/>
        <dbReference type="ChEBI" id="CHEBI:137748"/>
        <dbReference type="EC" id="2.3.1.191"/>
    </reaction>
</comment>
<dbReference type="PANTHER" id="PTHR43378:SF2">
    <property type="entry name" value="UDP-3-O-ACYLGLUCOSAMINE N-ACYLTRANSFERASE 1, MITOCHONDRIAL-RELATED"/>
    <property type="match status" value="1"/>
</dbReference>
<evidence type="ECO:0000256" key="5">
    <source>
        <dbReference type="ARBA" id="ARBA00023098"/>
    </source>
</evidence>
<accession>A0A1J0KTS4</accession>
<comment type="function">
    <text evidence="7">Catalyzes the N-acylation of UDP-3-O-acylglucosamine using 3-hydroxyacyl-ACP as the acyl donor. Is involved in the biosynthesis of lipid A, a phosphorylated glycolipid that anchors the lipopolysaccharide to the outer membrane of the cell.</text>
</comment>
<dbReference type="InterPro" id="IPR007691">
    <property type="entry name" value="LpxD"/>
</dbReference>
<comment type="pathway">
    <text evidence="7">Bacterial outer membrane biogenesis; LPS lipid A biosynthesis.</text>
</comment>
<dbReference type="InterPro" id="IPR020573">
    <property type="entry name" value="UDP_GlcNAc_AcTrfase_non-rep"/>
</dbReference>
<dbReference type="EC" id="2.3.1.191" evidence="7"/>
<proteinExistence type="inferred from homology"/>
<dbReference type="GO" id="GO:0016020">
    <property type="term" value="C:membrane"/>
    <property type="evidence" value="ECO:0007669"/>
    <property type="project" value="GOC"/>
</dbReference>
<feature type="domain" description="UDP-3-O-[3-hydroxymyristoyl] glucosamine N-acyltransferase non-repeat region" evidence="8">
    <location>
        <begin position="21"/>
        <end position="87"/>
    </location>
</feature>
<keyword evidence="4 7" id="KW-0677">Repeat</keyword>
<dbReference type="InterPro" id="IPR011004">
    <property type="entry name" value="Trimer_LpxA-like_sf"/>
</dbReference>
<protein>
    <recommendedName>
        <fullName evidence="7">UDP-3-O-acylglucosamine N-acyltransferase</fullName>
        <ecNumber evidence="7">2.3.1.191</ecNumber>
    </recommendedName>
</protein>
<dbReference type="KEGG" id="frc:KX01_786"/>
<dbReference type="Gene3D" id="2.160.10.10">
    <property type="entry name" value="Hexapeptide repeat proteins"/>
    <property type="match status" value="1"/>
</dbReference>
<evidence type="ECO:0000313" key="10">
    <source>
        <dbReference type="Proteomes" id="UP000182521"/>
    </source>
</evidence>
<dbReference type="OrthoDB" id="9784739at2"/>
<dbReference type="PROSITE" id="PS00101">
    <property type="entry name" value="HEXAPEP_TRANSFERASES"/>
    <property type="match status" value="1"/>
</dbReference>
<evidence type="ECO:0000259" key="8">
    <source>
        <dbReference type="Pfam" id="PF04613"/>
    </source>
</evidence>
<dbReference type="UniPathway" id="UPA00973"/>
<dbReference type="Pfam" id="PF04613">
    <property type="entry name" value="LpxD"/>
    <property type="match status" value="1"/>
</dbReference>
<dbReference type="SUPFAM" id="SSF51161">
    <property type="entry name" value="Trimeric LpxA-like enzymes"/>
    <property type="match status" value="1"/>
</dbReference>
<organism evidence="9 10">
    <name type="scientific">Francisella frigiditurris</name>
    <dbReference type="NCBI Taxonomy" id="1542390"/>
    <lineage>
        <taxon>Bacteria</taxon>
        <taxon>Pseudomonadati</taxon>
        <taxon>Pseudomonadota</taxon>
        <taxon>Gammaproteobacteria</taxon>
        <taxon>Thiotrichales</taxon>
        <taxon>Francisellaceae</taxon>
        <taxon>Francisella</taxon>
    </lineage>
</organism>
<keyword evidence="2 7" id="KW-0441">Lipid A biosynthesis</keyword>
<comment type="subunit">
    <text evidence="7">Homotrimer.</text>
</comment>
<reference evidence="10" key="1">
    <citation type="submission" date="2014-10" db="EMBL/GenBank/DDBJ databases">
        <authorList>
            <person name="Kuske C.R."/>
            <person name="Challacombe J.F."/>
            <person name="Daligault H.E."/>
            <person name="Davenport K.W."/>
            <person name="Johnson S.L."/>
            <person name="Siddaramappa S."/>
            <person name="Petersen J.M."/>
        </authorList>
    </citation>
    <scope>NUCLEOTIDE SEQUENCE [LARGE SCALE GENOMIC DNA]</scope>
    <source>
        <strain evidence="10">CA97-1460</strain>
    </source>
</reference>
<evidence type="ECO:0000256" key="3">
    <source>
        <dbReference type="ARBA" id="ARBA00022679"/>
    </source>
</evidence>
<evidence type="ECO:0000313" key="9">
    <source>
        <dbReference type="EMBL" id="APC97184.1"/>
    </source>
</evidence>
<sequence>MFSLKLLAEKLDGVVHGDESVEIAKIATLSQAKIGDISFCTNPKYLKDLKETKASAVLITEEALPYCNTNAVVLSNPYMALAKVMELFDKSPKPSGKIHSKAVIAASAIIGNNVTIDANAVVGEDVILGDDVVVGACCTIDNNTKIGRATVIKSNVSIAHDVEIGAECIIHQNTAIGCDGFGNARNEDGSWTKIPQLGRVIVEDDVEIGAGTTVDRGAIDDTIIKKGARIDNLVQIAHNVIIGENTALAGLTAVAGSTKIGNNCLIGGQSAITGHISICDNTVIGGASNIGKSVTKPGMYYAAFEAKPRIEWGRFVARLSKIDKLMARVKELEKKFNK</sequence>
<dbReference type="CDD" id="cd03352">
    <property type="entry name" value="LbH_LpxD"/>
    <property type="match status" value="1"/>
</dbReference>
<keyword evidence="5 7" id="KW-0443">Lipid metabolism</keyword>
<keyword evidence="1 7" id="KW-0444">Lipid biosynthesis</keyword>
<dbReference type="NCBIfam" id="NF002060">
    <property type="entry name" value="PRK00892.1"/>
    <property type="match status" value="1"/>
</dbReference>
<dbReference type="EMBL" id="CP009654">
    <property type="protein sequence ID" value="APC97184.1"/>
    <property type="molecule type" value="Genomic_DNA"/>
</dbReference>
<keyword evidence="6 7" id="KW-0012">Acyltransferase</keyword>
<keyword evidence="3 7" id="KW-0808">Transferase</keyword>
<dbReference type="PANTHER" id="PTHR43378">
    <property type="entry name" value="UDP-3-O-ACYLGLUCOSAMINE N-ACYLTRANSFERASE"/>
    <property type="match status" value="1"/>
</dbReference>
<dbReference type="GO" id="GO:0016410">
    <property type="term" value="F:N-acyltransferase activity"/>
    <property type="evidence" value="ECO:0007669"/>
    <property type="project" value="InterPro"/>
</dbReference>
<name>A0A1J0KTS4_9GAMM</name>
<comment type="similarity">
    <text evidence="7">Belongs to the transferase hexapeptide repeat family. LpxD subfamily.</text>
</comment>
<dbReference type="InterPro" id="IPR018357">
    <property type="entry name" value="Hexapep_transf_CS"/>
</dbReference>
<dbReference type="Pfam" id="PF00132">
    <property type="entry name" value="Hexapep"/>
    <property type="match status" value="2"/>
</dbReference>
<evidence type="ECO:0000256" key="7">
    <source>
        <dbReference type="HAMAP-Rule" id="MF_00523"/>
    </source>
</evidence>
<feature type="active site" description="Proton acceptor" evidence="7">
    <location>
        <position position="238"/>
    </location>
</feature>
<dbReference type="STRING" id="1542390.KX01_786"/>
<dbReference type="Proteomes" id="UP000182521">
    <property type="component" value="Chromosome"/>
</dbReference>
<gene>
    <name evidence="7 9" type="primary">lpxD</name>
    <name evidence="9" type="ORF">KX01_786</name>
</gene>
<keyword evidence="10" id="KW-1185">Reference proteome</keyword>
<evidence type="ECO:0000256" key="4">
    <source>
        <dbReference type="ARBA" id="ARBA00022737"/>
    </source>
</evidence>
<evidence type="ECO:0000256" key="6">
    <source>
        <dbReference type="ARBA" id="ARBA00023315"/>
    </source>
</evidence>
<evidence type="ECO:0000256" key="2">
    <source>
        <dbReference type="ARBA" id="ARBA00022556"/>
    </source>
</evidence>
<dbReference type="GO" id="GO:0103118">
    <property type="term" value="F:UDP-3-O-[(3R)-3-hydroxyacyl]-glucosamine N-acyltransferase activity"/>
    <property type="evidence" value="ECO:0007669"/>
    <property type="project" value="UniProtKB-EC"/>
</dbReference>
<dbReference type="AlphaFoldDB" id="A0A1J0KTS4"/>
<evidence type="ECO:0000256" key="1">
    <source>
        <dbReference type="ARBA" id="ARBA00022516"/>
    </source>
</evidence>
<dbReference type="GO" id="GO:0009245">
    <property type="term" value="P:lipid A biosynthetic process"/>
    <property type="evidence" value="ECO:0007669"/>
    <property type="project" value="UniProtKB-UniRule"/>
</dbReference>
<dbReference type="RefSeq" id="WP_071663741.1">
    <property type="nucleotide sequence ID" value="NZ_CP009654.1"/>
</dbReference>
<dbReference type="HAMAP" id="MF_00523">
    <property type="entry name" value="LpxD"/>
    <property type="match status" value="1"/>
</dbReference>
<dbReference type="InterPro" id="IPR001451">
    <property type="entry name" value="Hexapep"/>
</dbReference>
<dbReference type="Gene3D" id="3.40.1390.10">
    <property type="entry name" value="MurE/MurF, N-terminal domain"/>
    <property type="match status" value="1"/>
</dbReference>
<dbReference type="NCBIfam" id="TIGR01853">
    <property type="entry name" value="lipid_A_lpxD"/>
    <property type="match status" value="1"/>
</dbReference>